<protein>
    <submittedName>
        <fullName evidence="1">tRNA-(Ms[2]io[6]A)-hydroxylase</fullName>
    </submittedName>
</protein>
<dbReference type="CDD" id="cd07910">
    <property type="entry name" value="MiaE"/>
    <property type="match status" value="1"/>
</dbReference>
<dbReference type="SUPFAM" id="SSF47240">
    <property type="entry name" value="Ferritin-like"/>
    <property type="match status" value="1"/>
</dbReference>
<dbReference type="PANTHER" id="PTHR42637:SF1">
    <property type="entry name" value="TRNA 2-(METHYLSULFANYL)-N(6)-ISOPENTENYLADENOSINE(37) HYDROXYLASE"/>
    <property type="match status" value="1"/>
</dbReference>
<evidence type="ECO:0000313" key="2">
    <source>
        <dbReference type="Proteomes" id="UP001143362"/>
    </source>
</evidence>
<sequence>MSAIADIEAFLPCVTPQAWVEWALEHPEWLLIDHANCEHAAAQSALTIMKRYRSGIPGIADTVRSHADSDQKSPAHLQYRRIDQPRLLQKMSRLAREELRHFEQVAALMQQRSITYKALSAGRYAAELRQLVRSPEPARLVDTLLVGAVIEARSCERFARLAPRLDSELSEFYGSLLKSESRHFLDYLALAEALAGPEEIAGRLLLIKHREQELIESPDTEFRFHSGVPAAGATSQN</sequence>
<keyword evidence="2" id="KW-1185">Reference proteome</keyword>
<dbReference type="InterPro" id="IPR010386">
    <property type="entry name" value="tRNA-Hydrxlase_MiaE"/>
</dbReference>
<dbReference type="PANTHER" id="PTHR42637">
    <property type="entry name" value="TRNA-(MS[2]IO[6]A)-HYDROXYLASE"/>
    <property type="match status" value="1"/>
</dbReference>
<comment type="caution">
    <text evidence="1">The sequence shown here is derived from an EMBL/GenBank/DDBJ whole genome shotgun (WGS) entry which is preliminary data.</text>
</comment>
<dbReference type="Proteomes" id="UP001143362">
    <property type="component" value="Unassembled WGS sequence"/>
</dbReference>
<dbReference type="InterPro" id="IPR012347">
    <property type="entry name" value="Ferritin-like"/>
</dbReference>
<proteinExistence type="predicted"/>
<organism evidence="1 2">
    <name type="scientific">Candidatus Litorirhabdus singularis</name>
    <dbReference type="NCBI Taxonomy" id="2518993"/>
    <lineage>
        <taxon>Bacteria</taxon>
        <taxon>Pseudomonadati</taxon>
        <taxon>Pseudomonadota</taxon>
        <taxon>Gammaproteobacteria</taxon>
        <taxon>Cellvibrionales</taxon>
        <taxon>Halieaceae</taxon>
        <taxon>Candidatus Litorirhabdus</taxon>
    </lineage>
</organism>
<dbReference type="InterPro" id="IPR009078">
    <property type="entry name" value="Ferritin-like_SF"/>
</dbReference>
<name>A0ABT3THH3_9GAMM</name>
<accession>A0ABT3THH3</accession>
<dbReference type="EMBL" id="SHNN01000002">
    <property type="protein sequence ID" value="MCX2981660.1"/>
    <property type="molecule type" value="Genomic_DNA"/>
</dbReference>
<gene>
    <name evidence="1" type="ORF">EYC98_12395</name>
</gene>
<evidence type="ECO:0000313" key="1">
    <source>
        <dbReference type="EMBL" id="MCX2981660.1"/>
    </source>
</evidence>
<reference evidence="1" key="1">
    <citation type="submission" date="2019-02" db="EMBL/GenBank/DDBJ databases">
        <authorList>
            <person name="Li S.-H."/>
        </authorList>
    </citation>
    <scope>NUCLEOTIDE SEQUENCE</scope>
    <source>
        <strain evidence="1">IMCC14734</strain>
    </source>
</reference>
<dbReference type="RefSeq" id="WP_279245658.1">
    <property type="nucleotide sequence ID" value="NZ_SHNN01000002.1"/>
</dbReference>
<dbReference type="Pfam" id="PF06175">
    <property type="entry name" value="MiaE"/>
    <property type="match status" value="1"/>
</dbReference>
<dbReference type="Gene3D" id="1.20.1260.10">
    <property type="match status" value="1"/>
</dbReference>
<dbReference type="PIRSF" id="PIRSF020736">
    <property type="entry name" value="MiaE"/>
    <property type="match status" value="1"/>
</dbReference>